<proteinExistence type="predicted"/>
<evidence type="ECO:0000313" key="1">
    <source>
        <dbReference type="EMBL" id="KAK6766350.1"/>
    </source>
</evidence>
<keyword evidence="2" id="KW-1185">Reference proteome</keyword>
<name>A0ABR1EV57_NECAM</name>
<comment type="caution">
    <text evidence="1">The sequence shown here is derived from an EMBL/GenBank/DDBJ whole genome shotgun (WGS) entry which is preliminary data.</text>
</comment>
<gene>
    <name evidence="1" type="primary">Necator_chrX.g26116</name>
    <name evidence="1" type="ORF">RB195_025950</name>
</gene>
<reference evidence="1 2" key="1">
    <citation type="submission" date="2023-08" db="EMBL/GenBank/DDBJ databases">
        <title>A Necator americanus chromosomal reference genome.</title>
        <authorList>
            <person name="Ilik V."/>
            <person name="Petrzelkova K.J."/>
            <person name="Pardy F."/>
            <person name="Fuh T."/>
            <person name="Niatou-Singa F.S."/>
            <person name="Gouil Q."/>
            <person name="Baker L."/>
            <person name="Ritchie M.E."/>
            <person name="Jex A.R."/>
            <person name="Gazzola D."/>
            <person name="Li H."/>
            <person name="Toshio Fujiwara R."/>
            <person name="Zhan B."/>
            <person name="Aroian R.V."/>
            <person name="Pafco B."/>
            <person name="Schwarz E.M."/>
        </authorList>
    </citation>
    <scope>NUCLEOTIDE SEQUENCE [LARGE SCALE GENOMIC DNA]</scope>
    <source>
        <strain evidence="1 2">Aroian</strain>
        <tissue evidence="1">Whole animal</tissue>
    </source>
</reference>
<organism evidence="1 2">
    <name type="scientific">Necator americanus</name>
    <name type="common">Human hookworm</name>
    <dbReference type="NCBI Taxonomy" id="51031"/>
    <lineage>
        <taxon>Eukaryota</taxon>
        <taxon>Metazoa</taxon>
        <taxon>Ecdysozoa</taxon>
        <taxon>Nematoda</taxon>
        <taxon>Chromadorea</taxon>
        <taxon>Rhabditida</taxon>
        <taxon>Rhabditina</taxon>
        <taxon>Rhabditomorpha</taxon>
        <taxon>Strongyloidea</taxon>
        <taxon>Ancylostomatidae</taxon>
        <taxon>Bunostominae</taxon>
        <taxon>Necator</taxon>
    </lineage>
</organism>
<sequence length="342" mass="39319">MIQYRRDAVQNANGEWMLSHPEQQRNTRHLRAARRRVAADDHVGGRADAGLDARDEWLWQAASNISPTEVNESSTEQAKLFYYYREAQKETYRVEWARTRNECLCGSSPNCYPRSADSLQCGECFSCASIELAYRERNAEMVFAMSSNHIAMSKVLVLIASIHKIYPSTKILLYDNLDEKDDALSRYESVLWFNDDLEILSKNLDEVLNKSTSTITTIGREYAAWEKKNAFVSYFPGISASTKNYTLLFLRDGAQSTLQWIAKCAAEPQQRCWDCRDHVGDIIDCMPGLLSRLALDTRIEHKAMPVESVQHQRSYQLRKNAPPSVPQPLHQFYLNWLAKRPH</sequence>
<dbReference type="Proteomes" id="UP001303046">
    <property type="component" value="Unassembled WGS sequence"/>
</dbReference>
<dbReference type="EMBL" id="JAVFWL010000006">
    <property type="protein sequence ID" value="KAK6766350.1"/>
    <property type="molecule type" value="Genomic_DNA"/>
</dbReference>
<evidence type="ECO:0008006" key="3">
    <source>
        <dbReference type="Google" id="ProtNLM"/>
    </source>
</evidence>
<protein>
    <recommendedName>
        <fullName evidence="3">Core-2/I-Branching enzyme</fullName>
    </recommendedName>
</protein>
<accession>A0ABR1EV57</accession>
<evidence type="ECO:0000313" key="2">
    <source>
        <dbReference type="Proteomes" id="UP001303046"/>
    </source>
</evidence>